<evidence type="ECO:0000313" key="3">
    <source>
        <dbReference type="Proteomes" id="UP000326837"/>
    </source>
</evidence>
<evidence type="ECO:0000313" key="2">
    <source>
        <dbReference type="EMBL" id="BBO34191.1"/>
    </source>
</evidence>
<dbReference type="Proteomes" id="UP000326837">
    <property type="component" value="Chromosome"/>
</dbReference>
<proteinExistence type="predicted"/>
<protein>
    <submittedName>
        <fullName evidence="2">Uncharacterized protein</fullName>
    </submittedName>
</protein>
<name>A0A5K7XGX6_9BACT</name>
<keyword evidence="3" id="KW-1185">Reference proteome</keyword>
<evidence type="ECO:0000256" key="1">
    <source>
        <dbReference type="SAM" id="MobiDB-lite"/>
    </source>
</evidence>
<accession>A0A5K7XGX6</accession>
<gene>
    <name evidence="2" type="ORF">PLANPX_3803</name>
</gene>
<sequence length="37" mass="4072">MKQLPAFKDRPMSEDTASPAGELPTFKNDDCETSLLS</sequence>
<feature type="region of interest" description="Disordered" evidence="1">
    <location>
        <begin position="1"/>
        <end position="37"/>
    </location>
</feature>
<dbReference type="AlphaFoldDB" id="A0A5K7XGX6"/>
<reference evidence="3" key="1">
    <citation type="submission" date="2019-10" db="EMBL/GenBank/DDBJ databases">
        <title>Lacipirellula parvula gen. nov., sp. nov., representing a lineage of planctomycetes widespread in freshwater anoxic habitats, and description of the family Lacipirellulaceae.</title>
        <authorList>
            <person name="Dedysh S.N."/>
            <person name="Kulichevskaya I.S."/>
            <person name="Beletsky A.V."/>
            <person name="Rakitin A.L."/>
            <person name="Mardanov A.V."/>
            <person name="Ivanova A.A."/>
            <person name="Saltykova V.X."/>
            <person name="Rijpstra W.I.C."/>
            <person name="Sinninghe Damste J.S."/>
            <person name="Ravin N.V."/>
        </authorList>
    </citation>
    <scope>NUCLEOTIDE SEQUENCE [LARGE SCALE GENOMIC DNA]</scope>
    <source>
        <strain evidence="3">PX69</strain>
    </source>
</reference>
<dbReference type="KEGG" id="lpav:PLANPX_3803"/>
<dbReference type="EMBL" id="AP021861">
    <property type="protein sequence ID" value="BBO34191.1"/>
    <property type="molecule type" value="Genomic_DNA"/>
</dbReference>
<organism evidence="2 3">
    <name type="scientific">Lacipirellula parvula</name>
    <dbReference type="NCBI Taxonomy" id="2650471"/>
    <lineage>
        <taxon>Bacteria</taxon>
        <taxon>Pseudomonadati</taxon>
        <taxon>Planctomycetota</taxon>
        <taxon>Planctomycetia</taxon>
        <taxon>Pirellulales</taxon>
        <taxon>Lacipirellulaceae</taxon>
        <taxon>Lacipirellula</taxon>
    </lineage>
</organism>